<dbReference type="RefSeq" id="WP_155140509.1">
    <property type="nucleotide sequence ID" value="NZ_BMGZ01000002.1"/>
</dbReference>
<evidence type="ECO:0000313" key="6">
    <source>
        <dbReference type="Proteomes" id="UP000818603"/>
    </source>
</evidence>
<dbReference type="EMBL" id="BMGZ01000002">
    <property type="protein sequence ID" value="GGH98594.1"/>
    <property type="molecule type" value="Genomic_DNA"/>
</dbReference>
<dbReference type="Proteomes" id="UP000818603">
    <property type="component" value="Unassembled WGS sequence"/>
</dbReference>
<protein>
    <submittedName>
        <fullName evidence="3">Uncharacterized protein</fullName>
    </submittedName>
</protein>
<dbReference type="AlphaFoldDB" id="A0A8J3A7N8"/>
<evidence type="ECO:0000256" key="2">
    <source>
        <dbReference type="SAM" id="SignalP"/>
    </source>
</evidence>
<feature type="coiled-coil region" evidence="1">
    <location>
        <begin position="100"/>
        <end position="134"/>
    </location>
</feature>
<dbReference type="EMBL" id="VCJR02000002">
    <property type="protein sequence ID" value="NHK28476.1"/>
    <property type="molecule type" value="Genomic_DNA"/>
</dbReference>
<evidence type="ECO:0000313" key="5">
    <source>
        <dbReference type="Proteomes" id="UP000621856"/>
    </source>
</evidence>
<feature type="signal peptide" evidence="2">
    <location>
        <begin position="1"/>
        <end position="23"/>
    </location>
</feature>
<feature type="chain" id="PRO_5035214738" evidence="2">
    <location>
        <begin position="24"/>
        <end position="207"/>
    </location>
</feature>
<comment type="caution">
    <text evidence="3">The sequence shown here is derived from an EMBL/GenBank/DDBJ whole genome shotgun (WGS) entry which is preliminary data.</text>
</comment>
<dbReference type="Proteomes" id="UP000621856">
    <property type="component" value="Unassembled WGS sequence"/>
</dbReference>
<proteinExistence type="predicted"/>
<accession>A0A8J3A7N8</accession>
<evidence type="ECO:0000256" key="1">
    <source>
        <dbReference type="SAM" id="Coils"/>
    </source>
</evidence>
<keyword evidence="1" id="KW-0175">Coiled coil</keyword>
<reference evidence="4 6" key="2">
    <citation type="submission" date="2020-02" db="EMBL/GenBank/DDBJ databases">
        <title>Genome sequence of Parvularcula flava strain NH6-79.</title>
        <authorList>
            <person name="Abdul Karim M.H."/>
            <person name="Lam M.Q."/>
            <person name="Chen S.J."/>
            <person name="Yahya A."/>
            <person name="Shahir S."/>
            <person name="Shamsir M.S."/>
            <person name="Chong C.S."/>
        </authorList>
    </citation>
    <scope>NUCLEOTIDE SEQUENCE [LARGE SCALE GENOMIC DNA]</scope>
    <source>
        <strain evidence="4 6">NH6-79</strain>
    </source>
</reference>
<organism evidence="3 5">
    <name type="scientific">Aquisalinus luteolus</name>
    <dbReference type="NCBI Taxonomy" id="1566827"/>
    <lineage>
        <taxon>Bacteria</taxon>
        <taxon>Pseudomonadati</taxon>
        <taxon>Pseudomonadota</taxon>
        <taxon>Alphaproteobacteria</taxon>
        <taxon>Parvularculales</taxon>
        <taxon>Parvularculaceae</taxon>
        <taxon>Aquisalinus</taxon>
    </lineage>
</organism>
<sequence length="207" mass="22854">MRNNVLLVLASLFALSMIGRSFAMSMSNTGTAVMTLAQDLVARPPESAPESRSLLEEIETPTEFFNEEVCATGEMLAAIKQRETELLEREDAYAERMKSLEAVETRVEERMAMLDQMNDKLSTAMAAIEAESDQDITHLAAMYENMKPAEASKIFNQMDPSFAAGFLRIMNSTNAGMIMAGMEPEKAYSISVVLANRNAGYREALSN</sequence>
<gene>
    <name evidence="4" type="ORF">FF098_011215</name>
    <name evidence="3" type="ORF">GCM10011355_22550</name>
</gene>
<evidence type="ECO:0000313" key="3">
    <source>
        <dbReference type="EMBL" id="GGH98594.1"/>
    </source>
</evidence>
<reference evidence="3" key="3">
    <citation type="submission" date="2020-09" db="EMBL/GenBank/DDBJ databases">
        <authorList>
            <person name="Sun Q."/>
            <person name="Zhou Y."/>
        </authorList>
    </citation>
    <scope>NUCLEOTIDE SEQUENCE</scope>
    <source>
        <strain evidence="3">CGMCC 1.14984</strain>
    </source>
</reference>
<keyword evidence="6" id="KW-1185">Reference proteome</keyword>
<keyword evidence="2" id="KW-0732">Signal</keyword>
<reference evidence="3" key="1">
    <citation type="journal article" date="2014" name="Int. J. Syst. Evol. Microbiol.">
        <title>Complete genome sequence of Corynebacterium casei LMG S-19264T (=DSM 44701T), isolated from a smear-ripened cheese.</title>
        <authorList>
            <consortium name="US DOE Joint Genome Institute (JGI-PGF)"/>
            <person name="Walter F."/>
            <person name="Albersmeier A."/>
            <person name="Kalinowski J."/>
            <person name="Ruckert C."/>
        </authorList>
    </citation>
    <scope>NUCLEOTIDE SEQUENCE</scope>
    <source>
        <strain evidence="3">CGMCC 1.14984</strain>
    </source>
</reference>
<name>A0A8J3A7N8_9PROT</name>
<evidence type="ECO:0000313" key="4">
    <source>
        <dbReference type="EMBL" id="NHK28476.1"/>
    </source>
</evidence>
<dbReference type="SUPFAM" id="SSF158791">
    <property type="entry name" value="MgtE N-terminal domain-like"/>
    <property type="match status" value="1"/>
</dbReference>